<reference evidence="2 3" key="1">
    <citation type="submission" date="2020-04" db="EMBL/GenBank/DDBJ databases">
        <title>The Epidemiology and Molecular Characteristics of Linezolid-Resistant Staphylococcus capitis in Huashan Hospital, Shanghai.</title>
        <authorList>
            <person name="Ding L."/>
            <person name="Li P."/>
            <person name="Yang Y."/>
            <person name="Lin D."/>
            <person name="Xu X."/>
        </authorList>
    </citation>
    <scope>NUCLEOTIDE SEQUENCE [LARGE SCALE GENOMIC DNA]</scope>
    <source>
        <strain evidence="2 3">17-84</strain>
    </source>
</reference>
<keyword evidence="1" id="KW-1133">Transmembrane helix</keyword>
<protein>
    <submittedName>
        <fullName evidence="2">Uncharacterized protein</fullName>
    </submittedName>
</protein>
<evidence type="ECO:0000256" key="1">
    <source>
        <dbReference type="SAM" id="Phobius"/>
    </source>
</evidence>
<keyword evidence="1" id="KW-0812">Transmembrane</keyword>
<feature type="transmembrane region" description="Helical" evidence="1">
    <location>
        <begin position="89"/>
        <end position="107"/>
    </location>
</feature>
<dbReference type="Proteomes" id="UP000538955">
    <property type="component" value="Unassembled WGS sequence"/>
</dbReference>
<gene>
    <name evidence="2" type="ORF">HHM24_04420</name>
</gene>
<feature type="transmembrane region" description="Helical" evidence="1">
    <location>
        <begin position="60"/>
        <end position="83"/>
    </location>
</feature>
<comment type="caution">
    <text evidence="2">The sequence shown here is derived from an EMBL/GenBank/DDBJ whole genome shotgun (WGS) entry which is preliminary data.</text>
</comment>
<dbReference type="RefSeq" id="WP_168992959.1">
    <property type="nucleotide sequence ID" value="NZ_JABBMI010000055.1"/>
</dbReference>
<sequence>MTTILLIFGFIWLVSSLLILVYVNKFLLKQDVTSSKNSLRLSTMMKSFITKDNQQVGRKYFVVLVSASIVTAVIFCITTVIIFSIYEEFIPTLIITAILVVIIYIISKKFIKALAYQIFEKNK</sequence>
<evidence type="ECO:0000313" key="3">
    <source>
        <dbReference type="Proteomes" id="UP000538955"/>
    </source>
</evidence>
<proteinExistence type="predicted"/>
<keyword evidence="3" id="KW-1185">Reference proteome</keyword>
<evidence type="ECO:0000313" key="2">
    <source>
        <dbReference type="EMBL" id="NMK53997.1"/>
    </source>
</evidence>
<keyword evidence="1" id="KW-0472">Membrane</keyword>
<accession>A0ABX1SQT3</accession>
<dbReference type="EMBL" id="JABBMI010000055">
    <property type="protein sequence ID" value="NMK53997.1"/>
    <property type="molecule type" value="Genomic_DNA"/>
</dbReference>
<organism evidence="2 3">
    <name type="scientific">Staphylococcus capitis</name>
    <dbReference type="NCBI Taxonomy" id="29388"/>
    <lineage>
        <taxon>Bacteria</taxon>
        <taxon>Bacillati</taxon>
        <taxon>Bacillota</taxon>
        <taxon>Bacilli</taxon>
        <taxon>Bacillales</taxon>
        <taxon>Staphylococcaceae</taxon>
        <taxon>Staphylococcus</taxon>
    </lineage>
</organism>
<name>A0ABX1SQT3_STACP</name>
<feature type="transmembrane region" description="Helical" evidence="1">
    <location>
        <begin position="6"/>
        <end position="28"/>
    </location>
</feature>